<dbReference type="GO" id="GO:0020037">
    <property type="term" value="F:heme binding"/>
    <property type="evidence" value="ECO:0007669"/>
    <property type="project" value="InterPro"/>
</dbReference>
<dbReference type="SUPFAM" id="SSF46626">
    <property type="entry name" value="Cytochrome c"/>
    <property type="match status" value="1"/>
</dbReference>
<dbReference type="PROSITE" id="PS51007">
    <property type="entry name" value="CYTC"/>
    <property type="match status" value="1"/>
</dbReference>
<dbReference type="Gene3D" id="1.25.10.10">
    <property type="entry name" value="Leucine-rich Repeat Variant"/>
    <property type="match status" value="1"/>
</dbReference>
<proteinExistence type="predicted"/>
<dbReference type="InterPro" id="IPR055557">
    <property type="entry name" value="DUF7133"/>
</dbReference>
<feature type="chain" id="PRO_5022216632" evidence="5">
    <location>
        <begin position="24"/>
        <end position="1476"/>
    </location>
</feature>
<dbReference type="InterPro" id="IPR029010">
    <property type="entry name" value="ThuA-like"/>
</dbReference>
<dbReference type="NCBIfam" id="TIGR02604">
    <property type="entry name" value="Piru_Ver_Nterm"/>
    <property type="match status" value="1"/>
</dbReference>
<keyword evidence="5" id="KW-0732">Signal</keyword>
<dbReference type="Pfam" id="PF06283">
    <property type="entry name" value="ThuA"/>
    <property type="match status" value="1"/>
</dbReference>
<dbReference type="PANTHER" id="PTHR33546:SF1">
    <property type="entry name" value="LARGE, MULTIFUNCTIONAL SECRETED PROTEIN"/>
    <property type="match status" value="1"/>
</dbReference>
<organism evidence="7 8">
    <name type="scientific">Rosistilla oblonga</name>
    <dbReference type="NCBI Taxonomy" id="2527990"/>
    <lineage>
        <taxon>Bacteria</taxon>
        <taxon>Pseudomonadati</taxon>
        <taxon>Planctomycetota</taxon>
        <taxon>Planctomycetia</taxon>
        <taxon>Pirellulales</taxon>
        <taxon>Pirellulaceae</taxon>
        <taxon>Rosistilla</taxon>
    </lineage>
</organism>
<keyword evidence="8" id="KW-1185">Reference proteome</keyword>
<dbReference type="InterPro" id="IPR011041">
    <property type="entry name" value="Quinoprot_gluc/sorb_DH_b-prop"/>
</dbReference>
<evidence type="ECO:0000256" key="3">
    <source>
        <dbReference type="ARBA" id="ARBA00023004"/>
    </source>
</evidence>
<dbReference type="Pfam" id="PF13442">
    <property type="entry name" value="Cytochrome_CBB3"/>
    <property type="match status" value="1"/>
</dbReference>
<dbReference type="PROSITE" id="PS51257">
    <property type="entry name" value="PROKAR_LIPOPROTEIN"/>
    <property type="match status" value="1"/>
</dbReference>
<gene>
    <name evidence="7" type="ORF">Mal33_01620</name>
</gene>
<name>A0A518IMB2_9BACT</name>
<evidence type="ECO:0000256" key="4">
    <source>
        <dbReference type="PROSITE-ProRule" id="PRU00433"/>
    </source>
</evidence>
<keyword evidence="3 4" id="KW-0408">Iron</keyword>
<feature type="domain" description="Cytochrome c" evidence="6">
    <location>
        <begin position="1152"/>
        <end position="1285"/>
    </location>
</feature>
<dbReference type="Gene3D" id="3.40.50.880">
    <property type="match status" value="1"/>
</dbReference>
<evidence type="ECO:0000313" key="8">
    <source>
        <dbReference type="Proteomes" id="UP000316770"/>
    </source>
</evidence>
<evidence type="ECO:0000256" key="5">
    <source>
        <dbReference type="SAM" id="SignalP"/>
    </source>
</evidence>
<evidence type="ECO:0000256" key="2">
    <source>
        <dbReference type="ARBA" id="ARBA00022723"/>
    </source>
</evidence>
<dbReference type="Gene3D" id="1.10.760.10">
    <property type="entry name" value="Cytochrome c-like domain"/>
    <property type="match status" value="1"/>
</dbReference>
<accession>A0A518IMB2</accession>
<dbReference type="InterPro" id="IPR011989">
    <property type="entry name" value="ARM-like"/>
</dbReference>
<dbReference type="GO" id="GO:0046872">
    <property type="term" value="F:metal ion binding"/>
    <property type="evidence" value="ECO:0007669"/>
    <property type="project" value="UniProtKB-KW"/>
</dbReference>
<dbReference type="InterPro" id="IPR009056">
    <property type="entry name" value="Cyt_c-like_dom"/>
</dbReference>
<dbReference type="InterPro" id="IPR011042">
    <property type="entry name" value="6-blade_b-propeller_TolB-like"/>
</dbReference>
<keyword evidence="2 4" id="KW-0479">Metal-binding</keyword>
<dbReference type="SUPFAM" id="SSF48371">
    <property type="entry name" value="ARM repeat"/>
    <property type="match status" value="1"/>
</dbReference>
<dbReference type="PANTHER" id="PTHR33546">
    <property type="entry name" value="LARGE, MULTIFUNCTIONAL SECRETED PROTEIN-RELATED"/>
    <property type="match status" value="1"/>
</dbReference>
<evidence type="ECO:0000313" key="7">
    <source>
        <dbReference type="EMBL" id="QDV54213.1"/>
    </source>
</evidence>
<dbReference type="GO" id="GO:0009055">
    <property type="term" value="F:electron transfer activity"/>
    <property type="evidence" value="ECO:0007669"/>
    <property type="project" value="InterPro"/>
</dbReference>
<dbReference type="InterPro" id="IPR013427">
    <property type="entry name" value="Haem-bd_dom_put"/>
</dbReference>
<protein>
    <submittedName>
        <fullName evidence="7">Trehalose utilization</fullName>
    </submittedName>
</protein>
<evidence type="ECO:0000256" key="1">
    <source>
        <dbReference type="ARBA" id="ARBA00022617"/>
    </source>
</evidence>
<dbReference type="RefSeq" id="WP_145281706.1">
    <property type="nucleotide sequence ID" value="NZ_CP036318.1"/>
</dbReference>
<dbReference type="SUPFAM" id="SSF52317">
    <property type="entry name" value="Class I glutamine amidotransferase-like"/>
    <property type="match status" value="1"/>
</dbReference>
<dbReference type="InterPro" id="IPR016024">
    <property type="entry name" value="ARM-type_fold"/>
</dbReference>
<feature type="signal peptide" evidence="5">
    <location>
        <begin position="1"/>
        <end position="23"/>
    </location>
</feature>
<keyword evidence="1 4" id="KW-0349">Heme</keyword>
<evidence type="ECO:0000259" key="6">
    <source>
        <dbReference type="PROSITE" id="PS51007"/>
    </source>
</evidence>
<dbReference type="InterPro" id="IPR029062">
    <property type="entry name" value="Class_I_gatase-like"/>
</dbReference>
<dbReference type="NCBIfam" id="TIGR02603">
    <property type="entry name" value="CxxCH_TIGR02603"/>
    <property type="match status" value="1"/>
</dbReference>
<dbReference type="Proteomes" id="UP000316770">
    <property type="component" value="Chromosome"/>
</dbReference>
<reference evidence="7 8" key="1">
    <citation type="submission" date="2019-02" db="EMBL/GenBank/DDBJ databases">
        <title>Deep-cultivation of Planctomycetes and their phenomic and genomic characterization uncovers novel biology.</title>
        <authorList>
            <person name="Wiegand S."/>
            <person name="Jogler M."/>
            <person name="Boedeker C."/>
            <person name="Pinto D."/>
            <person name="Vollmers J."/>
            <person name="Rivas-Marin E."/>
            <person name="Kohn T."/>
            <person name="Peeters S.H."/>
            <person name="Heuer A."/>
            <person name="Rast P."/>
            <person name="Oberbeckmann S."/>
            <person name="Bunk B."/>
            <person name="Jeske O."/>
            <person name="Meyerdierks A."/>
            <person name="Storesund J.E."/>
            <person name="Kallscheuer N."/>
            <person name="Luecker S."/>
            <person name="Lage O.M."/>
            <person name="Pohl T."/>
            <person name="Merkel B.J."/>
            <person name="Hornburger P."/>
            <person name="Mueller R.-W."/>
            <person name="Bruemmer F."/>
            <person name="Labrenz M."/>
            <person name="Spormann A.M."/>
            <person name="Op den Camp H."/>
            <person name="Overmann J."/>
            <person name="Amann R."/>
            <person name="Jetten M.S.M."/>
            <person name="Mascher T."/>
            <person name="Medema M.H."/>
            <person name="Devos D.P."/>
            <person name="Kaster A.-K."/>
            <person name="Ovreas L."/>
            <person name="Rohde M."/>
            <person name="Galperin M.Y."/>
            <person name="Jogler C."/>
        </authorList>
    </citation>
    <scope>NUCLEOTIDE SEQUENCE [LARGE SCALE GENOMIC DNA]</scope>
    <source>
        <strain evidence="7 8">Mal33</strain>
    </source>
</reference>
<dbReference type="Gene3D" id="2.120.10.30">
    <property type="entry name" value="TolB, C-terminal domain"/>
    <property type="match status" value="1"/>
</dbReference>
<dbReference type="InterPro" id="IPR013428">
    <property type="entry name" value="Membrane-bound_put_N"/>
</dbReference>
<dbReference type="EMBL" id="CP036318">
    <property type="protein sequence ID" value="QDV54213.1"/>
    <property type="molecule type" value="Genomic_DNA"/>
</dbReference>
<dbReference type="InterPro" id="IPR036909">
    <property type="entry name" value="Cyt_c-like_dom_sf"/>
</dbReference>
<sequence length="1476" mass="161169" precursor="true">MPRSRTQNSAAVLFVLFACLVTAAGNRPAAAAEPLRLLFMGDNGHHRPAARFLELATALQPRGISLKYTDRMDDLNPDTLAGYDGLVLYANIDKIEDDQAAAVLDFVASGKGFIPLHCATYCWRNHPEMIALMGAQFQRHGGRVFSTEIAAPQHPVMQGFGGFTSWDETYIHHLHNEKDRTVLEYRAEGEQADGKQREPWTWVRTHGKGRVFYTAWGHDQRTFDQPGFHNLVERGIRWACGSDPGEVPAFVSADRFPVPAMTAMPRDRKPFGFVDVGPKIPDYTPSEKWGVQAENQTLMQQPLSPEESIKHFVTPEGMAVRRYADERDFQAKPIAMAWDERGRLWVCETVDYPNELGRKRDRIRICEDTDGDQVADKFILFAEGLSVPTAIAIVRGGAVVQDGAETVYLKDTDGDDVADQRTVLISDWNLRDTHGGVSNFRYGLDNWIWAMQGYNNSAPKVGDESAQAFRMGFWRFKLSQTDPPRVTDLEFVRSTDNNTWGLGISEEGLIFGSTANRNPSVFMPIANRYYESVRGWAPPGLGSIADTHRFAPITKNVRQVDHHGGYTAGAGHALYTARAFPQPWWNKTAFVCGPTGHLVGTFVLRRDGAGYTSTSPCNLLASDDQWSAPIMAEVGPDGAVWVIDWYNYIVQHNPTPKGFTTGKGAAYESDLRDKKHGRIYRVVPTDGQTDRTHAFTSLADATDVQLVETLRHPSFPWRLQAQRLLIERQSEGVLQPLLALLADSSVDSIGLNVAAIHALHTLQGLGYIRLDERLLASGSVRRGLQEALGHPSPGVRRNALAVLPHDSHGLELVMASRSLLEDADLQVRLQAILTLADMPPSSQAGELVAELAQATTDRLLLEALTSAAAKHNNGYLTAVLASTTQVAPANLQIAARVAEHVARGRPDAEQLQLLLAGVAGSSHPALVDAVLDGLIRGVPRDFALKSSPALDAALVAAFEKSPASAKNKLIRLALQCRTNALDSHLAATVLSLTNLVANMQATDAARVAASKELIGFRSDDVEVVEEILDQITPQTPPGLATSFLQAVQGSKSDVAGEAIVDAVAALTPGLKSDAISALLSRPAWARSLLDGIESRAVELSDLSLEQKQSLGAFPDPELKARAGKLLAMGGGLPDADRQAVLDSLHHVTLQKGDVDAGLAVFKKHCAACHVHGEIGKTLGPNLTGMAVHPKEELLTHIIDPSRSVEGNFRMYTVLTADGRVVNGMLAGESRTSLTLIDSTAKEINIQREDIDELVASRKSVMPEGFEKQIGEAEFTNLLEFLTNKGKFVPVPLDRYATAISTRPLFSKTSDKNSPDRMIFADWQPKMFADVPFVLVDPQGATRPNIILLNGPHGTLPPSMPRSVSIACNTAAKKIHLLGGVGGYSFPYDRQQTVSMIVRLKYADGLVEEHPLVNGIHIADYIRRVDVPKSEFAFALRGQQIRYLAIVPKRDDTIETIELRKGPDGSAPIVMAVTVER</sequence>
<dbReference type="Pfam" id="PF23500">
    <property type="entry name" value="DUF7133"/>
    <property type="match status" value="1"/>
</dbReference>
<dbReference type="SUPFAM" id="SSF50952">
    <property type="entry name" value="Soluble quinoprotein glucose dehydrogenase"/>
    <property type="match status" value="1"/>
</dbReference>